<organism evidence="1">
    <name type="scientific">viral metagenome</name>
    <dbReference type="NCBI Taxonomy" id="1070528"/>
    <lineage>
        <taxon>unclassified sequences</taxon>
        <taxon>metagenomes</taxon>
        <taxon>organismal metagenomes</taxon>
    </lineage>
</organism>
<sequence length="96" mass="10919">MTDFSFIRDEHTRYLVANGYTAVTQLELLGWLKDFTPNGNNGFMFSSDPNIYKIIGRMESLPNPPGHSGSSFAITMRHLEHIAKHGLDKYKADYHS</sequence>
<reference evidence="1" key="1">
    <citation type="journal article" date="2020" name="Nature">
        <title>Giant virus diversity and host interactions through global metagenomics.</title>
        <authorList>
            <person name="Schulz F."/>
            <person name="Roux S."/>
            <person name="Paez-Espino D."/>
            <person name="Jungbluth S."/>
            <person name="Walsh D.A."/>
            <person name="Denef V.J."/>
            <person name="McMahon K.D."/>
            <person name="Konstantinidis K.T."/>
            <person name="Eloe-Fadrosh E.A."/>
            <person name="Kyrpides N.C."/>
            <person name="Woyke T."/>
        </authorList>
    </citation>
    <scope>NUCLEOTIDE SEQUENCE</scope>
    <source>
        <strain evidence="1">GVMAG-M-3300027759-42</strain>
    </source>
</reference>
<name>A0A6C0L9L2_9ZZZZ</name>
<accession>A0A6C0L9L2</accession>
<dbReference type="EMBL" id="MN740447">
    <property type="protein sequence ID" value="QHU26990.1"/>
    <property type="molecule type" value="Genomic_DNA"/>
</dbReference>
<proteinExistence type="predicted"/>
<dbReference type="AlphaFoldDB" id="A0A6C0L9L2"/>
<protein>
    <submittedName>
        <fullName evidence="1">Uncharacterized protein</fullName>
    </submittedName>
</protein>
<evidence type="ECO:0000313" key="1">
    <source>
        <dbReference type="EMBL" id="QHU26990.1"/>
    </source>
</evidence>